<dbReference type="InterPro" id="IPR050834">
    <property type="entry name" value="Glycosyltransf_2"/>
</dbReference>
<dbReference type="OrthoDB" id="433681at2"/>
<dbReference type="AlphaFoldDB" id="C7RJP4"/>
<dbReference type="CDD" id="cd00761">
    <property type="entry name" value="Glyco_tranf_GTA_type"/>
    <property type="match status" value="1"/>
</dbReference>
<dbReference type="InterPro" id="IPR029044">
    <property type="entry name" value="Nucleotide-diphossugar_trans"/>
</dbReference>
<dbReference type="GO" id="GO:0016740">
    <property type="term" value="F:transferase activity"/>
    <property type="evidence" value="ECO:0007669"/>
    <property type="project" value="UniProtKB-KW"/>
</dbReference>
<evidence type="ECO:0000313" key="2">
    <source>
        <dbReference type="EMBL" id="ACV33608.1"/>
    </source>
</evidence>
<sequence>MPVVSVVIPAYNCALYIGETLASILAQEAAELEIIVINDGSTDETGAIARSFGEPVRVIDQPNSGVCAARNHGIREARGEFIALVDHDDYWLPNKLANQLAAFADNPQVDVVFTAFVWWRQESEGGRFPQPASFAAQAAPQGIDSDFSGWIYHQMLLDSWVLTSTALARSAVVRASGGFDETLPFSEDWDFWLRVARTSQFLKLREATTLYRQHPHQGSRVTRALDYRTRLLEQASRQWGLSSQDGRCVAPGVFRRQLAQYSASFGLGHLQGGPGASRLIAAKAFLKAWRIDPTYWKSLLYLAATPFYGKSR</sequence>
<dbReference type="STRING" id="522306.CAP2UW1_0251"/>
<name>C7RJP4_ACCRE</name>
<reference evidence="2" key="2">
    <citation type="submission" date="2009-09" db="EMBL/GenBank/DDBJ databases">
        <title>Complete sequence of chromosome of Candidatus Accumulibacter phosphatis clade IIA str. UW-1.</title>
        <authorList>
            <consortium name="US DOE Joint Genome Institute"/>
            <person name="Martin H.G."/>
            <person name="Ivanova N."/>
            <person name="Kunin V."/>
            <person name="Warnecke F."/>
            <person name="Barry K."/>
            <person name="He S."/>
            <person name="Salamov A."/>
            <person name="Szeto E."/>
            <person name="Dalin E."/>
            <person name="Pangilinan J.L."/>
            <person name="Lapidus A."/>
            <person name="Lowry S."/>
            <person name="Kyrpides N.C."/>
            <person name="McMahon K.D."/>
            <person name="Hugenholtz P."/>
        </authorList>
    </citation>
    <scope>NUCLEOTIDE SEQUENCE [LARGE SCALE GENOMIC DNA]</scope>
    <source>
        <strain evidence="2">UW-1</strain>
    </source>
</reference>
<protein>
    <submittedName>
        <fullName evidence="2">Glycosyl transferase family 2</fullName>
    </submittedName>
</protein>
<dbReference type="SUPFAM" id="SSF53448">
    <property type="entry name" value="Nucleotide-diphospho-sugar transferases"/>
    <property type="match status" value="1"/>
</dbReference>
<gene>
    <name evidence="2" type="ordered locus">CAP2UW1_0251</name>
</gene>
<dbReference type="EMBL" id="CP001715">
    <property type="protein sequence ID" value="ACV33608.1"/>
    <property type="molecule type" value="Genomic_DNA"/>
</dbReference>
<dbReference type="PANTHER" id="PTHR43685:SF2">
    <property type="entry name" value="GLYCOSYLTRANSFERASE 2-LIKE DOMAIN-CONTAINING PROTEIN"/>
    <property type="match status" value="1"/>
</dbReference>
<feature type="domain" description="Glycosyltransferase 2-like" evidence="1">
    <location>
        <begin position="5"/>
        <end position="114"/>
    </location>
</feature>
<proteinExistence type="predicted"/>
<organism evidence="2">
    <name type="scientific">Accumulibacter regalis</name>
    <dbReference type="NCBI Taxonomy" id="522306"/>
    <lineage>
        <taxon>Bacteria</taxon>
        <taxon>Pseudomonadati</taxon>
        <taxon>Pseudomonadota</taxon>
        <taxon>Betaproteobacteria</taxon>
        <taxon>Candidatus Accumulibacter</taxon>
    </lineage>
</organism>
<reference evidence="2" key="1">
    <citation type="submission" date="2009-08" db="EMBL/GenBank/DDBJ databases">
        <authorList>
            <consortium name="US DOE Joint Genome Institute"/>
            <person name="Lucas S."/>
            <person name="Copeland A."/>
            <person name="Lapidus A."/>
            <person name="Glavina del Rio T."/>
            <person name="Dalin E."/>
            <person name="Tice H."/>
            <person name="Bruce D."/>
            <person name="Barry K."/>
            <person name="Pitluck S."/>
            <person name="Lowry S."/>
            <person name="Larimer F."/>
            <person name="Land M."/>
            <person name="Hauser L."/>
            <person name="Kyrpides N."/>
            <person name="Ivanova N."/>
            <person name="McMahon K.D."/>
            <person name="Hugenholtz P."/>
        </authorList>
    </citation>
    <scope>NUCLEOTIDE SEQUENCE</scope>
    <source>
        <strain evidence="2">UW-1</strain>
    </source>
</reference>
<dbReference type="HOGENOM" id="CLU_025996_0_0_4"/>
<dbReference type="Pfam" id="PF00535">
    <property type="entry name" value="Glycos_transf_2"/>
    <property type="match status" value="1"/>
</dbReference>
<dbReference type="InterPro" id="IPR001173">
    <property type="entry name" value="Glyco_trans_2-like"/>
</dbReference>
<dbReference type="PANTHER" id="PTHR43685">
    <property type="entry name" value="GLYCOSYLTRANSFERASE"/>
    <property type="match status" value="1"/>
</dbReference>
<dbReference type="eggNOG" id="COG1216">
    <property type="taxonomic scope" value="Bacteria"/>
</dbReference>
<keyword evidence="2" id="KW-0808">Transferase</keyword>
<accession>C7RJP4</accession>
<dbReference type="Gene3D" id="3.90.550.10">
    <property type="entry name" value="Spore Coat Polysaccharide Biosynthesis Protein SpsA, Chain A"/>
    <property type="match status" value="1"/>
</dbReference>
<evidence type="ECO:0000259" key="1">
    <source>
        <dbReference type="Pfam" id="PF00535"/>
    </source>
</evidence>
<dbReference type="CAZy" id="GT2">
    <property type="family name" value="Glycosyltransferase Family 2"/>
</dbReference>
<dbReference type="KEGG" id="app:CAP2UW1_0251"/>